<evidence type="ECO:0000313" key="1">
    <source>
        <dbReference type="EMBL" id="KAJ9112399.1"/>
    </source>
</evidence>
<accession>A0ACC2WMF2</accession>
<organism evidence="1 2">
    <name type="scientific">Naganishia adeliensis</name>
    <dbReference type="NCBI Taxonomy" id="92952"/>
    <lineage>
        <taxon>Eukaryota</taxon>
        <taxon>Fungi</taxon>
        <taxon>Dikarya</taxon>
        <taxon>Basidiomycota</taxon>
        <taxon>Agaricomycotina</taxon>
        <taxon>Tremellomycetes</taxon>
        <taxon>Filobasidiales</taxon>
        <taxon>Filobasidiaceae</taxon>
        <taxon>Naganishia</taxon>
    </lineage>
</organism>
<gene>
    <name evidence="1" type="ORF">QFC20_002186</name>
</gene>
<proteinExistence type="predicted"/>
<keyword evidence="2" id="KW-1185">Reference proteome</keyword>
<comment type="caution">
    <text evidence="1">The sequence shown here is derived from an EMBL/GenBank/DDBJ whole genome shotgun (WGS) entry which is preliminary data.</text>
</comment>
<dbReference type="EMBL" id="JASBWS010000015">
    <property type="protein sequence ID" value="KAJ9112399.1"/>
    <property type="molecule type" value="Genomic_DNA"/>
</dbReference>
<sequence>MTKHYTKAFSPQEKQAAIAKYADLIKYSARYSDTSVWEMYMRHEPEPHVLLFKRDKDYDQKHPPLTERRTQPQVQQRQAVTQNSS</sequence>
<name>A0ACC2WMF2_9TREE</name>
<evidence type="ECO:0000313" key="2">
    <source>
        <dbReference type="Proteomes" id="UP001230649"/>
    </source>
</evidence>
<reference evidence="1" key="1">
    <citation type="submission" date="2023-04" db="EMBL/GenBank/DDBJ databases">
        <title>Draft Genome sequencing of Naganishia species isolated from polar environments using Oxford Nanopore Technology.</title>
        <authorList>
            <person name="Leo P."/>
            <person name="Venkateswaran K."/>
        </authorList>
    </citation>
    <scope>NUCLEOTIDE SEQUENCE</scope>
    <source>
        <strain evidence="1">MNA-CCFEE 5262</strain>
    </source>
</reference>
<dbReference type="Proteomes" id="UP001230649">
    <property type="component" value="Unassembled WGS sequence"/>
</dbReference>
<protein>
    <submittedName>
        <fullName evidence="1">Uncharacterized protein</fullName>
    </submittedName>
</protein>